<dbReference type="AlphaFoldDB" id="A0AA35KDW4"/>
<evidence type="ECO:0000256" key="1">
    <source>
        <dbReference type="SAM" id="MobiDB-lite"/>
    </source>
</evidence>
<proteinExistence type="predicted"/>
<sequence>MAGGETSRRWEAERQDGKRAEARLIRGLQHLEEARLSYLNSMMKEQRRLQQELMRMQKSRSKQKLSVGPGRRSIKLALPLLSPQAGRDYGRFQDATQRSKRKTLAKAGGFPGTSQPSLYLRKPDGDVARNEEGRKGHLPPLNVTDPNTTADRDIATLQDSIAKQLCISSEAGEGEEADGTEGQGEGPAEKDSRAAAGAKGTELVTLPGQRRPSLGPERLIMDPEAYAADGRLRTMYARPDFLKSYAEARKARYIRHKNAPAWEKELSLQEIFGHKKTMQRSPQGQAMMKP</sequence>
<dbReference type="PANTHER" id="PTHR36871:SF1">
    <property type="entry name" value="COILED-COIL DOMAIN-CONTAINING PROTEIN 190"/>
    <property type="match status" value="1"/>
</dbReference>
<evidence type="ECO:0000313" key="3">
    <source>
        <dbReference type="Proteomes" id="UP001178461"/>
    </source>
</evidence>
<dbReference type="Proteomes" id="UP001178461">
    <property type="component" value="Chromosome 6"/>
</dbReference>
<organism evidence="2 3">
    <name type="scientific">Podarcis lilfordi</name>
    <name type="common">Lilford's wall lizard</name>
    <dbReference type="NCBI Taxonomy" id="74358"/>
    <lineage>
        <taxon>Eukaryota</taxon>
        <taxon>Metazoa</taxon>
        <taxon>Chordata</taxon>
        <taxon>Craniata</taxon>
        <taxon>Vertebrata</taxon>
        <taxon>Euteleostomi</taxon>
        <taxon>Lepidosauria</taxon>
        <taxon>Squamata</taxon>
        <taxon>Bifurcata</taxon>
        <taxon>Unidentata</taxon>
        <taxon>Episquamata</taxon>
        <taxon>Laterata</taxon>
        <taxon>Lacertibaenia</taxon>
        <taxon>Lacertidae</taxon>
        <taxon>Podarcis</taxon>
    </lineage>
</organism>
<dbReference type="EMBL" id="OX395131">
    <property type="protein sequence ID" value="CAI5776325.1"/>
    <property type="molecule type" value="Genomic_DNA"/>
</dbReference>
<feature type="region of interest" description="Disordered" evidence="1">
    <location>
        <begin position="170"/>
        <end position="216"/>
    </location>
</feature>
<dbReference type="Pfam" id="PF15768">
    <property type="entry name" value="CC190"/>
    <property type="match status" value="1"/>
</dbReference>
<protein>
    <recommendedName>
        <fullName evidence="4">Coiled-coil domain containing 190</fullName>
    </recommendedName>
</protein>
<name>A0AA35KDW4_9SAUR</name>
<keyword evidence="3" id="KW-1185">Reference proteome</keyword>
<feature type="compositionally biased region" description="Basic and acidic residues" evidence="1">
    <location>
        <begin position="121"/>
        <end position="135"/>
    </location>
</feature>
<dbReference type="PANTHER" id="PTHR36871">
    <property type="entry name" value="COILED-COIL DOMAIN-CONTAINING PROTEIN 190"/>
    <property type="match status" value="1"/>
</dbReference>
<feature type="region of interest" description="Disordered" evidence="1">
    <location>
        <begin position="95"/>
        <end position="149"/>
    </location>
</feature>
<evidence type="ECO:0000313" key="2">
    <source>
        <dbReference type="EMBL" id="CAI5776325.1"/>
    </source>
</evidence>
<evidence type="ECO:0008006" key="4">
    <source>
        <dbReference type="Google" id="ProtNLM"/>
    </source>
</evidence>
<accession>A0AA35KDW4</accession>
<dbReference type="InterPro" id="IPR031525">
    <property type="entry name" value="CC190"/>
</dbReference>
<gene>
    <name evidence="2" type="ORF">PODLI_1B030510</name>
</gene>
<reference evidence="2" key="1">
    <citation type="submission" date="2022-12" db="EMBL/GenBank/DDBJ databases">
        <authorList>
            <person name="Alioto T."/>
            <person name="Alioto T."/>
            <person name="Gomez Garrido J."/>
        </authorList>
    </citation>
    <scope>NUCLEOTIDE SEQUENCE</scope>
</reference>